<feature type="compositionally biased region" description="Low complexity" evidence="1">
    <location>
        <begin position="8"/>
        <end position="41"/>
    </location>
</feature>
<dbReference type="RefSeq" id="WP_166863586.1">
    <property type="nucleotide sequence ID" value="NZ_JAAQOM010000020.1"/>
</dbReference>
<dbReference type="EMBL" id="JAAQOM010000020">
    <property type="protein sequence ID" value="NIA57221.1"/>
    <property type="molecule type" value="Genomic_DNA"/>
</dbReference>
<sequence length="74" mass="7813">MANDQVKQTATQPPQTNAQPTDAATPTPTAQGQTQHGTPQPDDFDGLEGKKPDELTPEELRLMADTMPGEGPGD</sequence>
<name>A0ABX0PK82_9BURK</name>
<organism evidence="2 3">
    <name type="scientific">Telluria antibiotica</name>
    <dbReference type="NCBI Taxonomy" id="2717319"/>
    <lineage>
        <taxon>Bacteria</taxon>
        <taxon>Pseudomonadati</taxon>
        <taxon>Pseudomonadota</taxon>
        <taxon>Betaproteobacteria</taxon>
        <taxon>Burkholderiales</taxon>
        <taxon>Oxalobacteraceae</taxon>
        <taxon>Telluria group</taxon>
        <taxon>Telluria</taxon>
    </lineage>
</organism>
<protein>
    <submittedName>
        <fullName evidence="2">Uncharacterized protein</fullName>
    </submittedName>
</protein>
<reference evidence="2 3" key="1">
    <citation type="submission" date="2020-03" db="EMBL/GenBank/DDBJ databases">
        <title>Genome sequence of strain Massilia sp. TW-1.</title>
        <authorList>
            <person name="Chaudhary D.K."/>
        </authorList>
    </citation>
    <scope>NUCLEOTIDE SEQUENCE [LARGE SCALE GENOMIC DNA]</scope>
    <source>
        <strain evidence="2 3">TW-1</strain>
    </source>
</reference>
<proteinExistence type="predicted"/>
<comment type="caution">
    <text evidence="2">The sequence shown here is derived from an EMBL/GenBank/DDBJ whole genome shotgun (WGS) entry which is preliminary data.</text>
</comment>
<evidence type="ECO:0000313" key="2">
    <source>
        <dbReference type="EMBL" id="NIA57221.1"/>
    </source>
</evidence>
<feature type="region of interest" description="Disordered" evidence="1">
    <location>
        <begin position="1"/>
        <end position="74"/>
    </location>
</feature>
<evidence type="ECO:0000313" key="3">
    <source>
        <dbReference type="Proteomes" id="UP000716322"/>
    </source>
</evidence>
<evidence type="ECO:0000256" key="1">
    <source>
        <dbReference type="SAM" id="MobiDB-lite"/>
    </source>
</evidence>
<dbReference type="Proteomes" id="UP000716322">
    <property type="component" value="Unassembled WGS sequence"/>
</dbReference>
<feature type="compositionally biased region" description="Basic and acidic residues" evidence="1">
    <location>
        <begin position="47"/>
        <end position="62"/>
    </location>
</feature>
<keyword evidence="3" id="KW-1185">Reference proteome</keyword>
<accession>A0ABX0PK82</accession>
<gene>
    <name evidence="2" type="ORF">HAV22_26710</name>
</gene>